<dbReference type="OrthoDB" id="9815206at2"/>
<dbReference type="RefSeq" id="WP_020815066.1">
    <property type="nucleotide sequence ID" value="NZ_ATAY01000024.1"/>
</dbReference>
<dbReference type="STRING" id="1330534.L323_07535"/>
<accession>U4R4F9</accession>
<comment type="similarity">
    <text evidence="5">Belongs to the SepF family.</text>
</comment>
<evidence type="ECO:0000313" key="7">
    <source>
        <dbReference type="Proteomes" id="UP000016860"/>
    </source>
</evidence>
<name>U4R4F9_9FIRM</name>
<keyword evidence="2 5" id="KW-0717">Septation</keyword>
<dbReference type="AlphaFoldDB" id="U4R4F9"/>
<evidence type="ECO:0000256" key="5">
    <source>
        <dbReference type="HAMAP-Rule" id="MF_01197"/>
    </source>
</evidence>
<proteinExistence type="inferred from homology"/>
<evidence type="ECO:0000256" key="1">
    <source>
        <dbReference type="ARBA" id="ARBA00022618"/>
    </source>
</evidence>
<organism evidence="6 7">
    <name type="scientific">Ruminiclostridium papyrosolvens C7</name>
    <dbReference type="NCBI Taxonomy" id="1330534"/>
    <lineage>
        <taxon>Bacteria</taxon>
        <taxon>Bacillati</taxon>
        <taxon>Bacillota</taxon>
        <taxon>Clostridia</taxon>
        <taxon>Eubacteriales</taxon>
        <taxon>Oscillospiraceae</taxon>
        <taxon>Ruminiclostridium</taxon>
    </lineage>
</organism>
<comment type="subcellular location">
    <subcellularLocation>
        <location evidence="5">Cytoplasm</location>
    </subcellularLocation>
    <text evidence="5">Localizes to the division site, in a FtsZ-dependent manner.</text>
</comment>
<dbReference type="PANTHER" id="PTHR35798:SF1">
    <property type="entry name" value="CELL DIVISION PROTEIN SEPF"/>
    <property type="match status" value="1"/>
</dbReference>
<keyword evidence="5" id="KW-0963">Cytoplasm</keyword>
<dbReference type="InterPro" id="IPR023052">
    <property type="entry name" value="Cell_div_SepF"/>
</dbReference>
<comment type="caution">
    <text evidence="6">The sequence shown here is derived from an EMBL/GenBank/DDBJ whole genome shotgun (WGS) entry which is preliminary data.</text>
</comment>
<dbReference type="GO" id="GO:0005737">
    <property type="term" value="C:cytoplasm"/>
    <property type="evidence" value="ECO:0007669"/>
    <property type="project" value="UniProtKB-SubCell"/>
</dbReference>
<keyword evidence="1 5" id="KW-0132">Cell division</keyword>
<dbReference type="GO" id="GO:0000917">
    <property type="term" value="P:division septum assembly"/>
    <property type="evidence" value="ECO:0007669"/>
    <property type="project" value="UniProtKB-KW"/>
</dbReference>
<dbReference type="InterPro" id="IPR007561">
    <property type="entry name" value="Cell_div_SepF/SepF-rel"/>
</dbReference>
<dbReference type="PANTHER" id="PTHR35798">
    <property type="entry name" value="CELL DIVISION PROTEIN SEPF"/>
    <property type="match status" value="1"/>
</dbReference>
<keyword evidence="3 5" id="KW-0131">Cell cycle</keyword>
<protein>
    <recommendedName>
        <fullName evidence="5">Cell division protein SepF</fullName>
    </recommendedName>
</protein>
<dbReference type="PATRIC" id="fig|1330534.3.peg.1509"/>
<reference evidence="6 7" key="1">
    <citation type="journal article" date="2013" name="Genome Announc.">
        <title>Draft Genome Sequence of the Cellulolytic Bacterium Clostridium papyrosolvens C7 (ATCC 700395).</title>
        <authorList>
            <person name="Zepeda V."/>
            <person name="Dassa B."/>
            <person name="Borovok I."/>
            <person name="Lamed R."/>
            <person name="Bayer E.A."/>
            <person name="Cate J.H."/>
        </authorList>
    </citation>
    <scope>NUCLEOTIDE SEQUENCE [LARGE SCALE GENOMIC DNA]</scope>
    <source>
        <strain evidence="6 7">C7</strain>
    </source>
</reference>
<sequence>MSKLLNKVFNFVGWEAVDEDEDEFDEQELSTKEEVKEEPIQTHFFNSSKKQQSGKVVNIHTGNQFKMIVSQPNTFDDAQDICDHLKNKKPVVINLEGIEKQDAQRIIDFLSGSVYALDGSIQKVSCDIFVIAPNNVDVSGDLKDELRNKTVFPWAK</sequence>
<dbReference type="EMBL" id="ATAY01000024">
    <property type="protein sequence ID" value="EPR12747.1"/>
    <property type="molecule type" value="Genomic_DNA"/>
</dbReference>
<evidence type="ECO:0000256" key="3">
    <source>
        <dbReference type="ARBA" id="ARBA00023306"/>
    </source>
</evidence>
<dbReference type="Pfam" id="PF04472">
    <property type="entry name" value="SepF"/>
    <property type="match status" value="1"/>
</dbReference>
<evidence type="ECO:0000256" key="2">
    <source>
        <dbReference type="ARBA" id="ARBA00023210"/>
    </source>
</evidence>
<dbReference type="GO" id="GO:0043093">
    <property type="term" value="P:FtsZ-dependent cytokinesis"/>
    <property type="evidence" value="ECO:0007669"/>
    <property type="project" value="UniProtKB-UniRule"/>
</dbReference>
<comment type="subunit">
    <text evidence="5">Homodimer. Interacts with FtsZ.</text>
</comment>
<dbReference type="Gene3D" id="3.30.110.150">
    <property type="entry name" value="SepF-like protein"/>
    <property type="match status" value="1"/>
</dbReference>
<gene>
    <name evidence="5" type="primary">sepF</name>
    <name evidence="6" type="ORF">L323_07535</name>
</gene>
<dbReference type="Proteomes" id="UP000016860">
    <property type="component" value="Unassembled WGS sequence"/>
</dbReference>
<evidence type="ECO:0000256" key="4">
    <source>
        <dbReference type="ARBA" id="ARBA00044936"/>
    </source>
</evidence>
<dbReference type="HAMAP" id="MF_01197">
    <property type="entry name" value="SepF"/>
    <property type="match status" value="1"/>
</dbReference>
<comment type="function">
    <text evidence="4 5">Cell division protein that is part of the divisome complex and is recruited early to the Z-ring. Probably stimulates Z-ring formation, perhaps through the cross-linking of FtsZ protofilaments. Its function overlaps with FtsA.</text>
</comment>
<dbReference type="InterPro" id="IPR038594">
    <property type="entry name" value="SepF-like_sf"/>
</dbReference>
<evidence type="ECO:0000313" key="6">
    <source>
        <dbReference type="EMBL" id="EPR12747.1"/>
    </source>
</evidence>